<reference evidence="3" key="1">
    <citation type="submission" date="2020-01" db="EMBL/GenBank/DDBJ databases">
        <authorList>
            <consortium name="DOE Joint Genome Institute"/>
            <person name="Haridas S."/>
            <person name="Albert R."/>
            <person name="Binder M."/>
            <person name="Bloem J."/>
            <person name="Labutti K."/>
            <person name="Salamov A."/>
            <person name="Andreopoulos B."/>
            <person name="Baker S.E."/>
            <person name="Barry K."/>
            <person name="Bills G."/>
            <person name="Bluhm B.H."/>
            <person name="Cannon C."/>
            <person name="Castanera R."/>
            <person name="Culley D.E."/>
            <person name="Daum C."/>
            <person name="Ezra D."/>
            <person name="Gonzalez J.B."/>
            <person name="Henrissat B."/>
            <person name="Kuo A."/>
            <person name="Liang C."/>
            <person name="Lipzen A."/>
            <person name="Lutzoni F."/>
            <person name="Magnuson J."/>
            <person name="Mondo S."/>
            <person name="Nolan M."/>
            <person name="Ohm R."/>
            <person name="Pangilinan J."/>
            <person name="Park H.-J."/>
            <person name="Ramirez L."/>
            <person name="Alfaro M."/>
            <person name="Sun H."/>
            <person name="Tritt A."/>
            <person name="Yoshinaga Y."/>
            <person name="Zwiers L.-H."/>
            <person name="Turgeon B.G."/>
            <person name="Goodwin S.B."/>
            <person name="Spatafora J.W."/>
            <person name="Crous P.W."/>
            <person name="Grigoriev I.V."/>
        </authorList>
    </citation>
    <scope>NUCLEOTIDE SEQUENCE</scope>
    <source>
        <strain evidence="3">CBS 394.84</strain>
    </source>
</reference>
<feature type="region of interest" description="Disordered" evidence="1">
    <location>
        <begin position="188"/>
        <end position="277"/>
    </location>
</feature>
<feature type="compositionally biased region" description="Polar residues" evidence="1">
    <location>
        <begin position="233"/>
        <end position="252"/>
    </location>
</feature>
<dbReference type="PANTHER" id="PTHR37451">
    <property type="entry name" value="MARVEL DOMAIN"/>
    <property type="match status" value="1"/>
</dbReference>
<dbReference type="AlphaFoldDB" id="A0A9P4G9M0"/>
<evidence type="ECO:0000313" key="4">
    <source>
        <dbReference type="Proteomes" id="UP000800039"/>
    </source>
</evidence>
<evidence type="ECO:0000256" key="1">
    <source>
        <dbReference type="SAM" id="MobiDB-lite"/>
    </source>
</evidence>
<feature type="transmembrane region" description="Helical" evidence="2">
    <location>
        <begin position="76"/>
        <end position="101"/>
    </location>
</feature>
<keyword evidence="2" id="KW-0472">Membrane</keyword>
<organism evidence="3 4">
    <name type="scientific">Cucurbitaria berberidis CBS 394.84</name>
    <dbReference type="NCBI Taxonomy" id="1168544"/>
    <lineage>
        <taxon>Eukaryota</taxon>
        <taxon>Fungi</taxon>
        <taxon>Dikarya</taxon>
        <taxon>Ascomycota</taxon>
        <taxon>Pezizomycotina</taxon>
        <taxon>Dothideomycetes</taxon>
        <taxon>Pleosporomycetidae</taxon>
        <taxon>Pleosporales</taxon>
        <taxon>Pleosporineae</taxon>
        <taxon>Cucurbitariaceae</taxon>
        <taxon>Cucurbitaria</taxon>
    </lineage>
</organism>
<gene>
    <name evidence="3" type="ORF">K460DRAFT_419720</name>
</gene>
<evidence type="ECO:0008006" key="5">
    <source>
        <dbReference type="Google" id="ProtNLM"/>
    </source>
</evidence>
<feature type="transmembrane region" description="Helical" evidence="2">
    <location>
        <begin position="139"/>
        <end position="166"/>
    </location>
</feature>
<keyword evidence="2" id="KW-1133">Transmembrane helix</keyword>
<sequence length="337" mass="37273">MSKTENERPAYLRLPVVLLRCAQLLLAIIVLGFDAYCIHYVAYSVLIYSLVVVLSTILVCTYLLTSQYILPKLNNVHVALGLQIWMLVFWSVDLGLLAYLANLWEHPRCAYGFEAESQCTTYARRAPSLHKRITASAKMYSAALIASAVLAAFEVILWIITNGILLRDVAMHHSTMSQQDGWRDAYVPRQHSPGVQLGSSQAHHEHWDTTSDTSIPRYTAQPILPSPEEPGDGQQSIYSQNSLTPESLSSSGPDRVRHLTSEPGSQQLRSNSGLHPEGSAIYKSSIVEPVETLPFFVPRRLHSLDDLFVINSSGSSLRDVDINSDRGESVCGVPATP</sequence>
<name>A0A9P4G9M0_9PLEO</name>
<comment type="caution">
    <text evidence="3">The sequence shown here is derived from an EMBL/GenBank/DDBJ whole genome shotgun (WGS) entry which is preliminary data.</text>
</comment>
<dbReference type="RefSeq" id="XP_040784261.1">
    <property type="nucleotide sequence ID" value="XM_040938030.1"/>
</dbReference>
<dbReference type="Proteomes" id="UP000800039">
    <property type="component" value="Unassembled WGS sequence"/>
</dbReference>
<feature type="transmembrane region" description="Helical" evidence="2">
    <location>
        <begin position="12"/>
        <end position="33"/>
    </location>
</feature>
<dbReference type="OrthoDB" id="5325022at2759"/>
<accession>A0A9P4G9M0</accession>
<proteinExistence type="predicted"/>
<keyword evidence="4" id="KW-1185">Reference proteome</keyword>
<dbReference type="GeneID" id="63855280"/>
<feature type="compositionally biased region" description="Polar residues" evidence="1">
    <location>
        <begin position="262"/>
        <end position="273"/>
    </location>
</feature>
<feature type="transmembrane region" description="Helical" evidence="2">
    <location>
        <begin position="45"/>
        <end position="64"/>
    </location>
</feature>
<dbReference type="PANTHER" id="PTHR37451:SF1">
    <property type="entry name" value="MARVEL DOMAIN-CONTAINING PROTEIN"/>
    <property type="match status" value="1"/>
</dbReference>
<protein>
    <recommendedName>
        <fullName evidence="5">MARVEL domain-containing protein</fullName>
    </recommendedName>
</protein>
<evidence type="ECO:0000256" key="2">
    <source>
        <dbReference type="SAM" id="Phobius"/>
    </source>
</evidence>
<evidence type="ECO:0000313" key="3">
    <source>
        <dbReference type="EMBL" id="KAF1841698.1"/>
    </source>
</evidence>
<dbReference type="EMBL" id="ML976618">
    <property type="protein sequence ID" value="KAF1841698.1"/>
    <property type="molecule type" value="Genomic_DNA"/>
</dbReference>
<keyword evidence="2" id="KW-0812">Transmembrane</keyword>